<proteinExistence type="inferred from homology"/>
<dbReference type="SUPFAM" id="SSF53850">
    <property type="entry name" value="Periplasmic binding protein-like II"/>
    <property type="match status" value="1"/>
</dbReference>
<dbReference type="GO" id="GO:1901982">
    <property type="term" value="F:maltose binding"/>
    <property type="evidence" value="ECO:0007669"/>
    <property type="project" value="TreeGrafter"/>
</dbReference>
<dbReference type="Pfam" id="PF01547">
    <property type="entry name" value="SBP_bac_1"/>
    <property type="match status" value="1"/>
</dbReference>
<dbReference type="EMBL" id="JACHXK010000013">
    <property type="protein sequence ID" value="MBB3112583.1"/>
    <property type="molecule type" value="Genomic_DNA"/>
</dbReference>
<keyword evidence="2" id="KW-0813">Transport</keyword>
<evidence type="ECO:0000256" key="1">
    <source>
        <dbReference type="ARBA" id="ARBA00008520"/>
    </source>
</evidence>
<dbReference type="Gene3D" id="3.40.190.10">
    <property type="entry name" value="Periplasmic binding protein-like II"/>
    <property type="match status" value="2"/>
</dbReference>
<evidence type="ECO:0000256" key="4">
    <source>
        <dbReference type="SAM" id="SignalP"/>
    </source>
</evidence>
<keyword evidence="6" id="KW-1185">Reference proteome</keyword>
<feature type="chain" id="PRO_5039499160" evidence="4">
    <location>
        <begin position="30"/>
        <end position="426"/>
    </location>
</feature>
<evidence type="ECO:0000256" key="2">
    <source>
        <dbReference type="ARBA" id="ARBA00022448"/>
    </source>
</evidence>
<dbReference type="PANTHER" id="PTHR30061:SF50">
    <property type="entry name" value="MALTOSE_MALTODEXTRIN-BINDING PERIPLASMIC PROTEIN"/>
    <property type="match status" value="1"/>
</dbReference>
<evidence type="ECO:0000313" key="6">
    <source>
        <dbReference type="Proteomes" id="UP000570361"/>
    </source>
</evidence>
<dbReference type="CDD" id="cd14747">
    <property type="entry name" value="PBP2_MalE"/>
    <property type="match status" value="1"/>
</dbReference>
<gene>
    <name evidence="5" type="ORF">FHS18_004684</name>
</gene>
<dbReference type="PROSITE" id="PS51257">
    <property type="entry name" value="PROKAR_LIPOPROTEIN"/>
    <property type="match status" value="1"/>
</dbReference>
<sequence>MRKRIVSGVVATAVVAGLLSGCASGNNNANSGTNSGSNNDATNAEEKVTLSVWAMGDSSKPMEQMAEAFTKENPNITVKVQAIPWGSAHDKLLTAVASKKGPDVLQMGTTWMPEFAAAGAIADLTSDLANYPELAADNFFSGTVTSTQFDGKTVGVPWLAETRVLFYRTDVLSSVGYDQAPKTWDELLDVSKKLTERGKDKYGIGLDPKEPTLSFMFARQNGATLIEDNKAQFEQPAYRDTVAYLNEFFQNGYAPVDLGLDTAQTFGGDGMVPMFISGPWMIKTVKDQLPDIEGKWATAVLPSKENNMSSLGGSNLTVFNYTEHKDAALKFIAFLSKPEIQLEWMNLTGELPANMKAWEDPQLSDDANMAVVGEQLKNAEPMPLVKAWDNISQNFLKTFEQIYRADADIDAQLKDFNAQSQQLLDK</sequence>
<dbReference type="Proteomes" id="UP000570361">
    <property type="component" value="Unassembled WGS sequence"/>
</dbReference>
<feature type="signal peptide" evidence="4">
    <location>
        <begin position="1"/>
        <end position="29"/>
    </location>
</feature>
<dbReference type="PANTHER" id="PTHR30061">
    <property type="entry name" value="MALTOSE-BINDING PERIPLASMIC PROTEIN"/>
    <property type="match status" value="1"/>
</dbReference>
<accession>A0A7W5B1E8</accession>
<keyword evidence="3 4" id="KW-0732">Signal</keyword>
<reference evidence="5 6" key="1">
    <citation type="submission" date="2020-08" db="EMBL/GenBank/DDBJ databases">
        <title>Genomic Encyclopedia of Type Strains, Phase III (KMG-III): the genomes of soil and plant-associated and newly described type strains.</title>
        <authorList>
            <person name="Whitman W."/>
        </authorList>
    </citation>
    <scope>NUCLEOTIDE SEQUENCE [LARGE SCALE GENOMIC DNA]</scope>
    <source>
        <strain evidence="5 6">CECT 5862</strain>
    </source>
</reference>
<dbReference type="RefSeq" id="WP_183602703.1">
    <property type="nucleotide sequence ID" value="NZ_JACHXK010000013.1"/>
</dbReference>
<dbReference type="GO" id="GO:0042956">
    <property type="term" value="P:maltodextrin transmembrane transport"/>
    <property type="evidence" value="ECO:0007669"/>
    <property type="project" value="TreeGrafter"/>
</dbReference>
<organism evidence="5 6">
    <name type="scientific">Paenibacillus phyllosphaerae</name>
    <dbReference type="NCBI Taxonomy" id="274593"/>
    <lineage>
        <taxon>Bacteria</taxon>
        <taxon>Bacillati</taxon>
        <taxon>Bacillota</taxon>
        <taxon>Bacilli</taxon>
        <taxon>Bacillales</taxon>
        <taxon>Paenibacillaceae</taxon>
        <taxon>Paenibacillus</taxon>
    </lineage>
</organism>
<name>A0A7W5B1E8_9BACL</name>
<comment type="caution">
    <text evidence="5">The sequence shown here is derived from an EMBL/GenBank/DDBJ whole genome shotgun (WGS) entry which is preliminary data.</text>
</comment>
<dbReference type="GO" id="GO:0055052">
    <property type="term" value="C:ATP-binding cassette (ABC) transporter complex, substrate-binding subunit-containing"/>
    <property type="evidence" value="ECO:0007669"/>
    <property type="project" value="TreeGrafter"/>
</dbReference>
<evidence type="ECO:0000313" key="5">
    <source>
        <dbReference type="EMBL" id="MBB3112583.1"/>
    </source>
</evidence>
<comment type="similarity">
    <text evidence="1">Belongs to the bacterial solute-binding protein 1 family.</text>
</comment>
<dbReference type="GO" id="GO:0015768">
    <property type="term" value="P:maltose transport"/>
    <property type="evidence" value="ECO:0007669"/>
    <property type="project" value="TreeGrafter"/>
</dbReference>
<dbReference type="AlphaFoldDB" id="A0A7W5B1E8"/>
<dbReference type="InterPro" id="IPR006059">
    <property type="entry name" value="SBP"/>
</dbReference>
<evidence type="ECO:0000256" key="3">
    <source>
        <dbReference type="ARBA" id="ARBA00022729"/>
    </source>
</evidence>
<protein>
    <submittedName>
        <fullName evidence="5">Multiple sugar transport system substrate-binding protein</fullName>
    </submittedName>
</protein>
<keyword evidence="5" id="KW-0762">Sugar transport</keyword>